<protein>
    <submittedName>
        <fullName evidence="1">Uncharacterized protein</fullName>
    </submittedName>
</protein>
<dbReference type="AlphaFoldDB" id="A0AA38RY06"/>
<evidence type="ECO:0000313" key="2">
    <source>
        <dbReference type="Proteomes" id="UP001174694"/>
    </source>
</evidence>
<keyword evidence="2" id="KW-1185">Reference proteome</keyword>
<name>A0AA38RY06_9PEZI</name>
<accession>A0AA38RY06</accession>
<dbReference type="Proteomes" id="UP001174694">
    <property type="component" value="Unassembled WGS sequence"/>
</dbReference>
<gene>
    <name evidence="1" type="ORF">NKR23_g6713</name>
</gene>
<proteinExistence type="predicted"/>
<comment type="caution">
    <text evidence="1">The sequence shown here is derived from an EMBL/GenBank/DDBJ whole genome shotgun (WGS) entry which is preliminary data.</text>
</comment>
<sequence>MCFFSFSVSVSISSSHEYSNSPTPQAILDVAEFIVSEIINLNEENAQKEGKFTTDTVSALLSAYPDKNVVVYYDQDSGYEFYNGAHRHYELDLELGFTKGYEIWVFDYGWFELAGDGGYQNWAYGGCVDTTDSTYSLIYFCDIVVTL</sequence>
<reference evidence="1" key="1">
    <citation type="submission" date="2022-07" db="EMBL/GenBank/DDBJ databases">
        <title>Fungi with potential for degradation of polypropylene.</title>
        <authorList>
            <person name="Gostincar C."/>
        </authorList>
    </citation>
    <scope>NUCLEOTIDE SEQUENCE</scope>
    <source>
        <strain evidence="1">EXF-13308</strain>
    </source>
</reference>
<organism evidence="1 2">
    <name type="scientific">Pleurostoma richardsiae</name>
    <dbReference type="NCBI Taxonomy" id="41990"/>
    <lineage>
        <taxon>Eukaryota</taxon>
        <taxon>Fungi</taxon>
        <taxon>Dikarya</taxon>
        <taxon>Ascomycota</taxon>
        <taxon>Pezizomycotina</taxon>
        <taxon>Sordariomycetes</taxon>
        <taxon>Sordariomycetidae</taxon>
        <taxon>Calosphaeriales</taxon>
        <taxon>Pleurostomataceae</taxon>
        <taxon>Pleurostoma</taxon>
    </lineage>
</organism>
<dbReference type="EMBL" id="JANBVO010000020">
    <property type="protein sequence ID" value="KAJ9143086.1"/>
    <property type="molecule type" value="Genomic_DNA"/>
</dbReference>
<evidence type="ECO:0000313" key="1">
    <source>
        <dbReference type="EMBL" id="KAJ9143086.1"/>
    </source>
</evidence>